<evidence type="ECO:0000256" key="7">
    <source>
        <dbReference type="PROSITE-ProRule" id="PRU10141"/>
    </source>
</evidence>
<keyword evidence="11" id="KW-1185">Reference proteome</keyword>
<dbReference type="PROSITE" id="PS00108">
    <property type="entry name" value="PROTEIN_KINASE_ST"/>
    <property type="match status" value="1"/>
</dbReference>
<dbReference type="SUPFAM" id="SSF56112">
    <property type="entry name" value="Protein kinase-like (PK-like)"/>
    <property type="match status" value="1"/>
</dbReference>
<dbReference type="SMART" id="SM00220">
    <property type="entry name" value="S_TKc"/>
    <property type="match status" value="1"/>
</dbReference>
<feature type="binding site" evidence="7">
    <location>
        <position position="43"/>
    </location>
    <ligand>
        <name>ATP</name>
        <dbReference type="ChEBI" id="CHEBI:30616"/>
    </ligand>
</feature>
<sequence>MSAAPRLRIGRKDLTFNEADRLGRGGFGTVFKGMWKGQPVAVKVVDEDIRQEIDRDDLYDEVLKEVEPMLHVKHPYVIKFLGICTDKTYGPMIITELCEGGSLQSYLESGEPLSADLRAKFTKQICEAMQAFHDHGVVHRDLKPGNILVTKLFDLKITDFGLVIDLSKTLSTAQGGAGTFLYMAPEALDSNAKGLTTAADIWAVGAIILQLHGVSVQVLFKCLVRLRKAPDIPDSIPPQARDIIKKCFAEKPADRPTAKQILEKLGVSYVPSTQQGAAPHTRKGPMGWLLGSFKRQAAVSHSPTSASSTNVSAVGHSSSVHMSTANTTTGPPSSVAKTSQPPPQHIAPPAQQPYVKTPESAPPPQIKHTDIFEAVNAADPQNVRLLIARDGKGILDKRDNNGWTPFIKAATKGHVGVMSVIYESKPDVLQQTDETYGSNAMHKAALYGHVAAVNQLMAWDAKLLDARGGADGKTPFIMAVCNKGHVDVMKFLYAKRKDLLTQTDNNGDTALHWAAFWGKSAAVSQLLEWGGGALLDIKGNYGKTPWDDAKDKPEIREIMQKYKRYAAFPTQQPSAKTPPSAPQPQIKHTDIFEAAKFGDLQSVRLFIERDGKNILDKRDGGFTPFL</sequence>
<evidence type="ECO:0000256" key="8">
    <source>
        <dbReference type="SAM" id="MobiDB-lite"/>
    </source>
</evidence>
<feature type="domain" description="Protein kinase" evidence="9">
    <location>
        <begin position="16"/>
        <end position="270"/>
    </location>
</feature>
<evidence type="ECO:0000256" key="6">
    <source>
        <dbReference type="PROSITE-ProRule" id="PRU00023"/>
    </source>
</evidence>
<organism evidence="10 11">
    <name type="scientific">Vitrella brassicaformis (strain CCMP3155)</name>
    <dbReference type="NCBI Taxonomy" id="1169540"/>
    <lineage>
        <taxon>Eukaryota</taxon>
        <taxon>Sar</taxon>
        <taxon>Alveolata</taxon>
        <taxon>Colpodellida</taxon>
        <taxon>Vitrellaceae</taxon>
        <taxon>Vitrella</taxon>
    </lineage>
</organism>
<dbReference type="VEuPathDB" id="CryptoDB:Vbra_4146"/>
<feature type="region of interest" description="Disordered" evidence="8">
    <location>
        <begin position="300"/>
        <end position="363"/>
    </location>
</feature>
<dbReference type="InterPro" id="IPR051681">
    <property type="entry name" value="Ser/Thr_Kinases-Pseudokinases"/>
</dbReference>
<dbReference type="Gene3D" id="1.25.40.20">
    <property type="entry name" value="Ankyrin repeat-containing domain"/>
    <property type="match status" value="2"/>
</dbReference>
<protein>
    <recommendedName>
        <fullName evidence="9">Protein kinase domain-containing protein</fullName>
    </recommendedName>
</protein>
<feature type="compositionally biased region" description="Polar residues" evidence="8">
    <location>
        <begin position="300"/>
        <end position="339"/>
    </location>
</feature>
<feature type="repeat" description="ANK" evidence="6">
    <location>
        <begin position="506"/>
        <end position="530"/>
    </location>
</feature>
<dbReference type="GO" id="GO:0005524">
    <property type="term" value="F:ATP binding"/>
    <property type="evidence" value="ECO:0007669"/>
    <property type="project" value="UniProtKB-UniRule"/>
</dbReference>
<dbReference type="PROSITE" id="PS50088">
    <property type="entry name" value="ANK_REPEAT"/>
    <property type="match status" value="1"/>
</dbReference>
<dbReference type="SMART" id="SM00248">
    <property type="entry name" value="ANK"/>
    <property type="match status" value="5"/>
</dbReference>
<keyword evidence="3 7" id="KW-0547">Nucleotide-binding</keyword>
<dbReference type="PANTHER" id="PTHR44329:SF288">
    <property type="entry name" value="MITOGEN-ACTIVATED PROTEIN KINASE KINASE KINASE 20"/>
    <property type="match status" value="1"/>
</dbReference>
<dbReference type="SUPFAM" id="SSF48403">
    <property type="entry name" value="Ankyrin repeat"/>
    <property type="match status" value="1"/>
</dbReference>
<dbReference type="Gene3D" id="1.10.510.10">
    <property type="entry name" value="Transferase(Phosphotransferase) domain 1"/>
    <property type="match status" value="1"/>
</dbReference>
<dbReference type="InterPro" id="IPR008271">
    <property type="entry name" value="Ser/Thr_kinase_AS"/>
</dbReference>
<dbReference type="Proteomes" id="UP000041254">
    <property type="component" value="Unassembled WGS sequence"/>
</dbReference>
<keyword evidence="4" id="KW-0418">Kinase</keyword>
<reference evidence="10 11" key="1">
    <citation type="submission" date="2014-11" db="EMBL/GenBank/DDBJ databases">
        <authorList>
            <person name="Zhu J."/>
            <person name="Qi W."/>
            <person name="Song R."/>
        </authorList>
    </citation>
    <scope>NUCLEOTIDE SEQUENCE [LARGE SCALE GENOMIC DNA]</scope>
</reference>
<comment type="similarity">
    <text evidence="1">Belongs to the protein kinase superfamily. TKL Ser/Thr protein kinase family.</text>
</comment>
<dbReference type="Pfam" id="PF12796">
    <property type="entry name" value="Ank_2"/>
    <property type="match status" value="2"/>
</dbReference>
<keyword evidence="5 7" id="KW-0067">ATP-binding</keyword>
<dbReference type="PhylomeDB" id="A0A0G4F584"/>
<evidence type="ECO:0000313" key="11">
    <source>
        <dbReference type="Proteomes" id="UP000041254"/>
    </source>
</evidence>
<evidence type="ECO:0000256" key="1">
    <source>
        <dbReference type="ARBA" id="ARBA00005843"/>
    </source>
</evidence>
<dbReference type="EMBL" id="CDMY01000374">
    <property type="protein sequence ID" value="CEM06999.1"/>
    <property type="molecule type" value="Genomic_DNA"/>
</dbReference>
<evidence type="ECO:0000256" key="3">
    <source>
        <dbReference type="ARBA" id="ARBA00022741"/>
    </source>
</evidence>
<dbReference type="PROSITE" id="PS50011">
    <property type="entry name" value="PROTEIN_KINASE_DOM"/>
    <property type="match status" value="1"/>
</dbReference>
<dbReference type="AlphaFoldDB" id="A0A0G4F584"/>
<proteinExistence type="inferred from homology"/>
<dbReference type="PANTHER" id="PTHR44329">
    <property type="entry name" value="SERINE/THREONINE-PROTEIN KINASE TNNI3K-RELATED"/>
    <property type="match status" value="1"/>
</dbReference>
<dbReference type="GO" id="GO:0004674">
    <property type="term" value="F:protein serine/threonine kinase activity"/>
    <property type="evidence" value="ECO:0007669"/>
    <property type="project" value="TreeGrafter"/>
</dbReference>
<evidence type="ECO:0000256" key="2">
    <source>
        <dbReference type="ARBA" id="ARBA00022679"/>
    </source>
</evidence>
<dbReference type="OrthoDB" id="544400at2759"/>
<evidence type="ECO:0000313" key="10">
    <source>
        <dbReference type="EMBL" id="CEM06999.1"/>
    </source>
</evidence>
<dbReference type="Pfam" id="PF00069">
    <property type="entry name" value="Pkinase"/>
    <property type="match status" value="1"/>
</dbReference>
<dbReference type="InterPro" id="IPR017441">
    <property type="entry name" value="Protein_kinase_ATP_BS"/>
</dbReference>
<evidence type="ECO:0000259" key="9">
    <source>
        <dbReference type="PROSITE" id="PS50011"/>
    </source>
</evidence>
<keyword evidence="6" id="KW-0040">ANK repeat</keyword>
<keyword evidence="2" id="KW-0808">Transferase</keyword>
<evidence type="ECO:0000256" key="4">
    <source>
        <dbReference type="ARBA" id="ARBA00022777"/>
    </source>
</evidence>
<evidence type="ECO:0000256" key="5">
    <source>
        <dbReference type="ARBA" id="ARBA00022840"/>
    </source>
</evidence>
<gene>
    <name evidence="10" type="ORF">Vbra_4146</name>
</gene>
<dbReference type="InterPro" id="IPR036770">
    <property type="entry name" value="Ankyrin_rpt-contain_sf"/>
</dbReference>
<accession>A0A0G4F584</accession>
<name>A0A0G4F584_VITBC</name>
<dbReference type="InterPro" id="IPR002110">
    <property type="entry name" value="Ankyrin_rpt"/>
</dbReference>
<dbReference type="InterPro" id="IPR000719">
    <property type="entry name" value="Prot_kinase_dom"/>
</dbReference>
<dbReference type="OMA" id="CESGRTA"/>
<dbReference type="PROSITE" id="PS00107">
    <property type="entry name" value="PROTEIN_KINASE_ATP"/>
    <property type="match status" value="1"/>
</dbReference>
<dbReference type="STRING" id="1169540.A0A0G4F584"/>
<dbReference type="PROSITE" id="PS50297">
    <property type="entry name" value="ANK_REP_REGION"/>
    <property type="match status" value="1"/>
</dbReference>
<dbReference type="InterPro" id="IPR011009">
    <property type="entry name" value="Kinase-like_dom_sf"/>
</dbReference>
<dbReference type="InParanoid" id="A0A0G4F584"/>